<dbReference type="HOGENOM" id="CLU_206426_0_0_11"/>
<protein>
    <submittedName>
        <fullName evidence="2">Uncharacterized protein</fullName>
    </submittedName>
</protein>
<dbReference type="EMBL" id="CP009215">
    <property type="protein sequence ID" value="AIL97727.1"/>
    <property type="molecule type" value="Genomic_DNA"/>
</dbReference>
<evidence type="ECO:0000313" key="3">
    <source>
        <dbReference type="Proteomes" id="UP000028939"/>
    </source>
</evidence>
<dbReference type="RefSeq" id="WP_038614457.1">
    <property type="nucleotide sequence ID" value="NZ_CP009215.1"/>
</dbReference>
<name>A0A077HSP6_9CORY</name>
<accession>A0A077HSP6</accession>
<organism evidence="2 3">
    <name type="scientific">Corynebacterium ureicelerivorans</name>
    <dbReference type="NCBI Taxonomy" id="401472"/>
    <lineage>
        <taxon>Bacteria</taxon>
        <taxon>Bacillati</taxon>
        <taxon>Actinomycetota</taxon>
        <taxon>Actinomycetes</taxon>
        <taxon>Mycobacteriales</taxon>
        <taxon>Corynebacteriaceae</taxon>
        <taxon>Corynebacterium</taxon>
    </lineage>
</organism>
<proteinExistence type="predicted"/>
<keyword evidence="1" id="KW-0472">Membrane</keyword>
<gene>
    <name evidence="2" type="ORF">CUREI_11065</name>
</gene>
<dbReference type="STRING" id="401472.CUREI_11065"/>
<dbReference type="Proteomes" id="UP000028939">
    <property type="component" value="Chromosome"/>
</dbReference>
<reference evidence="2 3" key="1">
    <citation type="submission" date="2014-08" db="EMBL/GenBank/DDBJ databases">
        <title>Complete genome sequence of Corynebacterium ureicelerivorans DSM 45051, a lipophilic and urea-splitting isolate from a blood culture of a septicaemia patient.</title>
        <authorList>
            <person name="Tippelt A."/>
            <person name="Albersmeier A."/>
            <person name="Brinkrolf K."/>
            <person name="Ruckert C."/>
            <person name="Tauch A."/>
        </authorList>
    </citation>
    <scope>NUCLEOTIDE SEQUENCE [LARGE SCALE GENOMIC DNA]</scope>
    <source>
        <strain evidence="2 3">IMMIB RIV-2301</strain>
    </source>
</reference>
<feature type="transmembrane region" description="Helical" evidence="1">
    <location>
        <begin position="6"/>
        <end position="27"/>
    </location>
</feature>
<dbReference type="AlphaFoldDB" id="A0A077HSP6"/>
<keyword evidence="3" id="KW-1185">Reference proteome</keyword>
<keyword evidence="1" id="KW-0812">Transmembrane</keyword>
<evidence type="ECO:0000313" key="2">
    <source>
        <dbReference type="EMBL" id="AIL97727.1"/>
    </source>
</evidence>
<sequence>MSTTTILGIASIVVAFALFGVSFTMAVQGRKRASIGFGAAAFIFMTVIPVSLALFSAVPNPH</sequence>
<dbReference type="OrthoDB" id="4425298at2"/>
<evidence type="ECO:0000256" key="1">
    <source>
        <dbReference type="SAM" id="Phobius"/>
    </source>
</evidence>
<dbReference type="KEGG" id="cuv:CUREI_11065"/>
<keyword evidence="1" id="KW-1133">Transmembrane helix</keyword>
<feature type="transmembrane region" description="Helical" evidence="1">
    <location>
        <begin position="39"/>
        <end position="58"/>
    </location>
</feature>